<sequence length="258" mass="29473">MEEIENMQNAETEKPKGKKELFMERFAQNYPDIPAEDEEEFYGKINAEFDRFDRADKAQRELGELLSKDPRSAGFLMVMRKGGNPMEYLIEQYGDEFREALNDEEKAKELAEAFTKHTERQARNAELQAKAEANMQTMLDELDAAQNEGNFTDEDATKAYEYLYADGGLLDRIITNEIHKDDWMMLMKAAKYDKMIEEARNEGEIAGRNANIDIEKRKRSKSKNMPGSIPSSGGDTGNAPKDGLLAMLDSRPKSVWED</sequence>
<feature type="region of interest" description="Disordered" evidence="1">
    <location>
        <begin position="209"/>
        <end position="258"/>
    </location>
</feature>
<protein>
    <submittedName>
        <fullName evidence="2">Uncharacterized protein</fullName>
    </submittedName>
</protein>
<name>A0A8S5NTV3_9CAUD</name>
<reference evidence="2" key="1">
    <citation type="journal article" date="2021" name="Proc. Natl. Acad. Sci. U.S.A.">
        <title>A Catalog of Tens of Thousands of Viruses from Human Metagenomes Reveals Hidden Associations with Chronic Diseases.</title>
        <authorList>
            <person name="Tisza M.J."/>
            <person name="Buck C.B."/>
        </authorList>
    </citation>
    <scope>NUCLEOTIDE SEQUENCE</scope>
    <source>
        <strain evidence="2">CtrTt13</strain>
    </source>
</reference>
<evidence type="ECO:0000256" key="1">
    <source>
        <dbReference type="SAM" id="MobiDB-lite"/>
    </source>
</evidence>
<organism evidence="2">
    <name type="scientific">Podoviridae sp. ctrTt13</name>
    <dbReference type="NCBI Taxonomy" id="2825279"/>
    <lineage>
        <taxon>Viruses</taxon>
        <taxon>Duplodnaviria</taxon>
        <taxon>Heunggongvirae</taxon>
        <taxon>Uroviricota</taxon>
        <taxon>Caudoviricetes</taxon>
    </lineage>
</organism>
<accession>A0A8S5NTV3</accession>
<evidence type="ECO:0000313" key="2">
    <source>
        <dbReference type="EMBL" id="DAD97738.1"/>
    </source>
</evidence>
<dbReference type="EMBL" id="BK015247">
    <property type="protein sequence ID" value="DAD97738.1"/>
    <property type="molecule type" value="Genomic_DNA"/>
</dbReference>
<proteinExistence type="predicted"/>
<feature type="compositionally biased region" description="Polar residues" evidence="1">
    <location>
        <begin position="223"/>
        <end position="233"/>
    </location>
</feature>